<dbReference type="GO" id="GO:0043190">
    <property type="term" value="C:ATP-binding cassette (ABC) transporter complex"/>
    <property type="evidence" value="ECO:0007669"/>
    <property type="project" value="InterPro"/>
</dbReference>
<evidence type="ECO:0000256" key="4">
    <source>
        <dbReference type="PIRNR" id="PIRNR002756"/>
    </source>
</evidence>
<keyword evidence="3 4" id="KW-0592">Phosphate transport</keyword>
<proteinExistence type="inferred from homology"/>
<dbReference type="Proteomes" id="UP000620075">
    <property type="component" value="Unassembled WGS sequence"/>
</dbReference>
<dbReference type="AlphaFoldDB" id="A0A934NG43"/>
<keyword evidence="2 4" id="KW-0813">Transport</keyword>
<comment type="similarity">
    <text evidence="1 4">Belongs to the PstS family.</text>
</comment>
<dbReference type="PIRSF" id="PIRSF002756">
    <property type="entry name" value="PstS"/>
    <property type="match status" value="1"/>
</dbReference>
<dbReference type="CDD" id="cd13565">
    <property type="entry name" value="PBP2_PstS"/>
    <property type="match status" value="1"/>
</dbReference>
<dbReference type="InterPro" id="IPR050962">
    <property type="entry name" value="Phosphate-bind_PstS"/>
</dbReference>
<feature type="signal peptide" evidence="5">
    <location>
        <begin position="1"/>
        <end position="23"/>
    </location>
</feature>
<accession>A0A934NG43</accession>
<dbReference type="PANTHER" id="PTHR42996">
    <property type="entry name" value="PHOSPHATE-BINDING PROTEIN PSTS"/>
    <property type="match status" value="1"/>
</dbReference>
<protein>
    <recommendedName>
        <fullName evidence="4">Phosphate-binding protein</fullName>
    </recommendedName>
</protein>
<dbReference type="PROSITE" id="PS51257">
    <property type="entry name" value="PROKAR_LIPOPROTEIN"/>
    <property type="match status" value="1"/>
</dbReference>
<dbReference type="GO" id="GO:0042301">
    <property type="term" value="F:phosphate ion binding"/>
    <property type="evidence" value="ECO:0007669"/>
    <property type="project" value="InterPro"/>
</dbReference>
<dbReference type="GO" id="GO:0035435">
    <property type="term" value="P:phosphate ion transmembrane transport"/>
    <property type="evidence" value="ECO:0007669"/>
    <property type="project" value="InterPro"/>
</dbReference>
<keyword evidence="5" id="KW-0732">Signal</keyword>
<reference evidence="7 8" key="1">
    <citation type="submission" date="2020-10" db="EMBL/GenBank/DDBJ databases">
        <title>Ca. Dormibacterota MAGs.</title>
        <authorList>
            <person name="Montgomery K."/>
        </authorList>
    </citation>
    <scope>NUCLEOTIDE SEQUENCE [LARGE SCALE GENOMIC DNA]</scope>
    <source>
        <strain evidence="7">SC8811_S16_3</strain>
    </source>
</reference>
<dbReference type="SUPFAM" id="SSF53850">
    <property type="entry name" value="Periplasmic binding protein-like II"/>
    <property type="match status" value="1"/>
</dbReference>
<feature type="chain" id="PRO_5036968063" description="Phosphate-binding protein" evidence="5">
    <location>
        <begin position="24"/>
        <end position="358"/>
    </location>
</feature>
<dbReference type="Gene3D" id="3.40.190.10">
    <property type="entry name" value="Periplasmic binding protein-like II"/>
    <property type="match status" value="2"/>
</dbReference>
<evidence type="ECO:0000256" key="1">
    <source>
        <dbReference type="ARBA" id="ARBA00008725"/>
    </source>
</evidence>
<name>A0A934NG43_9BACT</name>
<evidence type="ECO:0000313" key="7">
    <source>
        <dbReference type="EMBL" id="MBJ7601642.1"/>
    </source>
</evidence>
<comment type="caution">
    <text evidence="7">The sequence shown here is derived from an EMBL/GenBank/DDBJ whole genome shotgun (WGS) entry which is preliminary data.</text>
</comment>
<dbReference type="EMBL" id="JAEKNQ010000003">
    <property type="protein sequence ID" value="MBJ7601642.1"/>
    <property type="molecule type" value="Genomic_DNA"/>
</dbReference>
<organism evidence="7 8">
    <name type="scientific">Candidatus Dormiibacter inghamiae</name>
    <dbReference type="NCBI Taxonomy" id="3127013"/>
    <lineage>
        <taxon>Bacteria</taxon>
        <taxon>Bacillati</taxon>
        <taxon>Candidatus Dormiibacterota</taxon>
        <taxon>Candidatus Dormibacteria</taxon>
        <taxon>Candidatus Dormibacterales</taxon>
        <taxon>Candidatus Dormibacteraceae</taxon>
        <taxon>Candidatus Dormiibacter</taxon>
    </lineage>
</organism>
<dbReference type="RefSeq" id="WP_338175994.1">
    <property type="nucleotide sequence ID" value="NZ_JAEKNQ010000003.1"/>
</dbReference>
<dbReference type="NCBIfam" id="TIGR00975">
    <property type="entry name" value="3a0107s03"/>
    <property type="match status" value="1"/>
</dbReference>
<evidence type="ECO:0000256" key="2">
    <source>
        <dbReference type="ARBA" id="ARBA00022448"/>
    </source>
</evidence>
<gene>
    <name evidence="7" type="primary">pstS</name>
    <name evidence="7" type="ORF">JF888_00340</name>
</gene>
<dbReference type="InterPro" id="IPR024370">
    <property type="entry name" value="PBP_domain"/>
</dbReference>
<evidence type="ECO:0000256" key="5">
    <source>
        <dbReference type="SAM" id="SignalP"/>
    </source>
</evidence>
<evidence type="ECO:0000313" key="8">
    <source>
        <dbReference type="Proteomes" id="UP000620075"/>
    </source>
</evidence>
<dbReference type="Pfam" id="PF12849">
    <property type="entry name" value="PBP_like_2"/>
    <property type="match status" value="1"/>
</dbReference>
<dbReference type="InterPro" id="IPR005673">
    <property type="entry name" value="ABC_phos-bd_PstS"/>
</dbReference>
<dbReference type="PANTHER" id="PTHR42996:SF1">
    <property type="entry name" value="PHOSPHATE-BINDING PROTEIN PSTS"/>
    <property type="match status" value="1"/>
</dbReference>
<feature type="domain" description="PBP" evidence="6">
    <location>
        <begin position="38"/>
        <end position="311"/>
    </location>
</feature>
<sequence>MRNSSPFRLLLAAGAAATLVACGGSTSNSGGSAAQPTADVGSGQLQGAGATFPEPYYTKAFYQYNADHAKVSVNYQAIGSGGGIQQFTKGTVDFGASDVPMTATEVTAAGGDATLVQLPTTIGVAAISYNLSGVDKLKLDGATLAEIFLGKIKTWDDGRLKALNSGTNLPSSAITVVHRSDGSGTSYAFTDYLSKVSPDWKSAVGVGKSVQWPAGTGAKGNEGVGQAIKSTDGAIGYVELAYVTQSKLQTAQLKNHSGKFVAPSEGGATAAAASLHGLSPTNFSITDVPGETAYPISTYSWVFLKANQADPQKGKALVELFKWLVTGGQPIGKDLQYAPLPKEASDFSLAQLKKVKVA</sequence>
<evidence type="ECO:0000259" key="6">
    <source>
        <dbReference type="Pfam" id="PF12849"/>
    </source>
</evidence>
<evidence type="ECO:0000256" key="3">
    <source>
        <dbReference type="ARBA" id="ARBA00022592"/>
    </source>
</evidence>